<protein>
    <submittedName>
        <fullName evidence="1">Uncharacterized protein</fullName>
    </submittedName>
</protein>
<organism evidence="1">
    <name type="scientific">viral metagenome</name>
    <dbReference type="NCBI Taxonomy" id="1070528"/>
    <lineage>
        <taxon>unclassified sequences</taxon>
        <taxon>metagenomes</taxon>
        <taxon>organismal metagenomes</taxon>
    </lineage>
</organism>
<sequence>MPWFQVTYRATRGSISQTYAASAKYFISRDVALQDAIATAKRLEYDEFELAEENAVPLKIQTP</sequence>
<dbReference type="EMBL" id="MT144508">
    <property type="protein sequence ID" value="QJA54456.1"/>
    <property type="molecule type" value="Genomic_DNA"/>
</dbReference>
<accession>A0A6H2A2N7</accession>
<evidence type="ECO:0000313" key="1">
    <source>
        <dbReference type="EMBL" id="QJA54456.1"/>
    </source>
</evidence>
<dbReference type="EMBL" id="MT141254">
    <property type="protein sequence ID" value="QJA57105.1"/>
    <property type="molecule type" value="Genomic_DNA"/>
</dbReference>
<evidence type="ECO:0000313" key="4">
    <source>
        <dbReference type="EMBL" id="QJI01422.1"/>
    </source>
</evidence>
<dbReference type="AlphaFoldDB" id="A0A6H2A2N7"/>
<dbReference type="EMBL" id="MT141601">
    <property type="protein sequence ID" value="QJA68257.1"/>
    <property type="molecule type" value="Genomic_DNA"/>
</dbReference>
<reference evidence="1" key="1">
    <citation type="submission" date="2020-03" db="EMBL/GenBank/DDBJ databases">
        <title>The deep terrestrial virosphere.</title>
        <authorList>
            <person name="Holmfeldt K."/>
            <person name="Nilsson E."/>
            <person name="Simone D."/>
            <person name="Lopez-Fernandez M."/>
            <person name="Wu X."/>
            <person name="de Brujin I."/>
            <person name="Lundin D."/>
            <person name="Andersson A."/>
            <person name="Bertilsson S."/>
            <person name="Dopson M."/>
        </authorList>
    </citation>
    <scope>NUCLEOTIDE SEQUENCE</scope>
    <source>
        <strain evidence="3">MM415A07419</strain>
        <strain evidence="2">MM415B01715</strain>
        <strain evidence="1">TM448A04929</strain>
        <strain evidence="4">TM448B02535</strain>
    </source>
</reference>
<evidence type="ECO:0000313" key="3">
    <source>
        <dbReference type="EMBL" id="QJA68257.1"/>
    </source>
</evidence>
<gene>
    <name evidence="3" type="ORF">MM415A07419_0004</name>
    <name evidence="2" type="ORF">MM415B01715_0017</name>
    <name evidence="1" type="ORF">TM448A04929_0008</name>
    <name evidence="4" type="ORF">TM448B02535_0010</name>
</gene>
<name>A0A6H2A2N7_9ZZZZ</name>
<dbReference type="EMBL" id="MT144922">
    <property type="protein sequence ID" value="QJI01422.1"/>
    <property type="molecule type" value="Genomic_DNA"/>
</dbReference>
<evidence type="ECO:0000313" key="2">
    <source>
        <dbReference type="EMBL" id="QJA57105.1"/>
    </source>
</evidence>
<proteinExistence type="predicted"/>